<accession>A0A7W7KEB0</accession>
<dbReference type="EMBL" id="JACHLI010000001">
    <property type="protein sequence ID" value="MBB4861281.1"/>
    <property type="molecule type" value="Genomic_DNA"/>
</dbReference>
<sequence>MTQELPKAPIPSKNSPLAVERRAAESIATLESAYQAGDAKAAYQLAQIKYRQGHNEEADMMMDYAARHGYAPAAAARSR</sequence>
<comment type="caution">
    <text evidence="1">The sequence shown here is derived from an EMBL/GenBank/DDBJ whole genome shotgun (WGS) entry which is preliminary data.</text>
</comment>
<name>A0A7W7KEB0_PSENT</name>
<protein>
    <recommendedName>
        <fullName evidence="3">Sel1 repeat family protein</fullName>
    </recommendedName>
</protein>
<dbReference type="Proteomes" id="UP000566995">
    <property type="component" value="Unassembled WGS sequence"/>
</dbReference>
<evidence type="ECO:0000313" key="1">
    <source>
        <dbReference type="EMBL" id="MBB4861281.1"/>
    </source>
</evidence>
<dbReference type="SUPFAM" id="SSF81901">
    <property type="entry name" value="HCP-like"/>
    <property type="match status" value="1"/>
</dbReference>
<dbReference type="RefSeq" id="WP_184585554.1">
    <property type="nucleotide sequence ID" value="NZ_JACHLI010000001.1"/>
</dbReference>
<dbReference type="AlphaFoldDB" id="A0A7W7KEB0"/>
<evidence type="ECO:0000313" key="2">
    <source>
        <dbReference type="Proteomes" id="UP000566995"/>
    </source>
</evidence>
<organism evidence="1 2">
    <name type="scientific">Pseudomonas nitroreducens</name>
    <dbReference type="NCBI Taxonomy" id="46680"/>
    <lineage>
        <taxon>Bacteria</taxon>
        <taxon>Pseudomonadati</taxon>
        <taxon>Pseudomonadota</taxon>
        <taxon>Gammaproteobacteria</taxon>
        <taxon>Pseudomonadales</taxon>
        <taxon>Pseudomonadaceae</taxon>
        <taxon>Pseudomonas</taxon>
    </lineage>
</organism>
<reference evidence="1 2" key="1">
    <citation type="submission" date="2020-08" db="EMBL/GenBank/DDBJ databases">
        <title>Functional genomics of gut bacteria from endangered species of beetles.</title>
        <authorList>
            <person name="Carlos-Shanley C."/>
        </authorList>
    </citation>
    <scope>NUCLEOTIDE SEQUENCE [LARGE SCALE GENOMIC DNA]</scope>
    <source>
        <strain evidence="1 2">S00179</strain>
    </source>
</reference>
<proteinExistence type="predicted"/>
<evidence type="ECO:0008006" key="3">
    <source>
        <dbReference type="Google" id="ProtNLM"/>
    </source>
</evidence>
<gene>
    <name evidence="1" type="ORF">HNP46_000092</name>
</gene>